<gene>
    <name evidence="9" type="ORF">ACAT0790_LOCUS54564</name>
</gene>
<feature type="transmembrane region" description="Helical" evidence="7">
    <location>
        <begin position="28"/>
        <end position="48"/>
    </location>
</feature>
<dbReference type="PANTHER" id="PTHR12246">
    <property type="entry name" value="PALMITOYLTRANSFERASE ZDHHC16"/>
    <property type="match status" value="1"/>
</dbReference>
<dbReference type="Pfam" id="PF01529">
    <property type="entry name" value="DHHC"/>
    <property type="match status" value="1"/>
</dbReference>
<evidence type="ECO:0000256" key="4">
    <source>
        <dbReference type="ARBA" id="ARBA00022989"/>
    </source>
</evidence>
<feature type="transmembrane region" description="Helical" evidence="7">
    <location>
        <begin position="178"/>
        <end position="198"/>
    </location>
</feature>
<feature type="domain" description="Palmitoyltransferase DHHC" evidence="8">
    <location>
        <begin position="130"/>
        <end position="254"/>
    </location>
</feature>
<keyword evidence="2 7" id="KW-0808">Transferase</keyword>
<dbReference type="InterPro" id="IPR039859">
    <property type="entry name" value="PFA4/ZDH16/20/ERF2-like"/>
</dbReference>
<evidence type="ECO:0000259" key="8">
    <source>
        <dbReference type="Pfam" id="PF01529"/>
    </source>
</evidence>
<sequence>MYSAGDDCDATEPYHDRSGPRFGELSKLLPVAAVVVTIVFLYVLYVYMHCLRLLQLDMPASARRMDDVSRAYVQMAVFHAFLGLMLYCLGRCMLMHPGGIPDGGAWDLRTEAEDWEREEGGVSMVETKHSGERRHCKWCLKYKPDRCHHCRVCNMCVLRMDHHCPWVYNCIGFRNYKYFFLLLVYAAVDLTIIDATMFDTVWWSTRIDVSVPLMISITVGYGFAIFLSICTMTFLGFHGWLMVKAMTTVEFCEKSWKNVSYNSSTYSQGLYGNICSVLGPQPFLWLLPVSPAPGDGLVWSQAQPREARPAAST</sequence>
<keyword evidence="5 7" id="KW-0472">Membrane</keyword>
<evidence type="ECO:0000256" key="5">
    <source>
        <dbReference type="ARBA" id="ARBA00023136"/>
    </source>
</evidence>
<dbReference type="GO" id="GO:0016020">
    <property type="term" value="C:membrane"/>
    <property type="evidence" value="ECO:0007669"/>
    <property type="project" value="UniProtKB-SubCell"/>
</dbReference>
<dbReference type="AlphaFoldDB" id="A0A7S1WND7"/>
<dbReference type="GO" id="GO:0019706">
    <property type="term" value="F:protein-cysteine S-palmitoyltransferase activity"/>
    <property type="evidence" value="ECO:0007669"/>
    <property type="project" value="UniProtKB-EC"/>
</dbReference>
<comment type="subcellular location">
    <subcellularLocation>
        <location evidence="1">Membrane</location>
        <topology evidence="1">Multi-pass membrane protein</topology>
    </subcellularLocation>
</comment>
<dbReference type="EC" id="2.3.1.225" evidence="7"/>
<evidence type="ECO:0000256" key="6">
    <source>
        <dbReference type="ARBA" id="ARBA00023315"/>
    </source>
</evidence>
<organism evidence="9">
    <name type="scientific">Alexandrium catenella</name>
    <name type="common">Red tide dinoflagellate</name>
    <name type="synonym">Gonyaulax catenella</name>
    <dbReference type="NCBI Taxonomy" id="2925"/>
    <lineage>
        <taxon>Eukaryota</taxon>
        <taxon>Sar</taxon>
        <taxon>Alveolata</taxon>
        <taxon>Dinophyceae</taxon>
        <taxon>Gonyaulacales</taxon>
        <taxon>Pyrocystaceae</taxon>
        <taxon>Alexandrium</taxon>
    </lineage>
</organism>
<name>A0A7S1WND7_ALECA</name>
<dbReference type="PROSITE" id="PS50216">
    <property type="entry name" value="DHHC"/>
    <property type="match status" value="1"/>
</dbReference>
<dbReference type="EMBL" id="HBGE01091589">
    <property type="protein sequence ID" value="CAD9177795.1"/>
    <property type="molecule type" value="Transcribed_RNA"/>
</dbReference>
<evidence type="ECO:0000256" key="3">
    <source>
        <dbReference type="ARBA" id="ARBA00022692"/>
    </source>
</evidence>
<evidence type="ECO:0000256" key="7">
    <source>
        <dbReference type="RuleBase" id="RU079119"/>
    </source>
</evidence>
<feature type="transmembrane region" description="Helical" evidence="7">
    <location>
        <begin position="210"/>
        <end position="237"/>
    </location>
</feature>
<comment type="similarity">
    <text evidence="7">Belongs to the DHHC palmitoyltransferase family.</text>
</comment>
<accession>A0A7S1WND7</accession>
<keyword evidence="4 7" id="KW-1133">Transmembrane helix</keyword>
<evidence type="ECO:0000256" key="1">
    <source>
        <dbReference type="ARBA" id="ARBA00004141"/>
    </source>
</evidence>
<reference evidence="9" key="1">
    <citation type="submission" date="2021-01" db="EMBL/GenBank/DDBJ databases">
        <authorList>
            <person name="Corre E."/>
            <person name="Pelletier E."/>
            <person name="Niang G."/>
            <person name="Scheremetjew M."/>
            <person name="Finn R."/>
            <person name="Kale V."/>
            <person name="Holt S."/>
            <person name="Cochrane G."/>
            <person name="Meng A."/>
            <person name="Brown T."/>
            <person name="Cohen L."/>
        </authorList>
    </citation>
    <scope>NUCLEOTIDE SEQUENCE</scope>
    <source>
        <strain evidence="9">OF101</strain>
    </source>
</reference>
<evidence type="ECO:0000313" key="9">
    <source>
        <dbReference type="EMBL" id="CAD9177795.1"/>
    </source>
</evidence>
<keyword evidence="3 7" id="KW-0812">Transmembrane</keyword>
<comment type="catalytic activity">
    <reaction evidence="7">
        <text>L-cysteinyl-[protein] + hexadecanoyl-CoA = S-hexadecanoyl-L-cysteinyl-[protein] + CoA</text>
        <dbReference type="Rhea" id="RHEA:36683"/>
        <dbReference type="Rhea" id="RHEA-COMP:10131"/>
        <dbReference type="Rhea" id="RHEA-COMP:11032"/>
        <dbReference type="ChEBI" id="CHEBI:29950"/>
        <dbReference type="ChEBI" id="CHEBI:57287"/>
        <dbReference type="ChEBI" id="CHEBI:57379"/>
        <dbReference type="ChEBI" id="CHEBI:74151"/>
        <dbReference type="EC" id="2.3.1.225"/>
    </reaction>
</comment>
<keyword evidence="6 7" id="KW-0012">Acyltransferase</keyword>
<evidence type="ECO:0000256" key="2">
    <source>
        <dbReference type="ARBA" id="ARBA00022679"/>
    </source>
</evidence>
<protein>
    <recommendedName>
        <fullName evidence="7">Palmitoyltransferase</fullName>
        <ecNumber evidence="7">2.3.1.225</ecNumber>
    </recommendedName>
</protein>
<proteinExistence type="inferred from homology"/>
<feature type="transmembrane region" description="Helical" evidence="7">
    <location>
        <begin position="71"/>
        <end position="89"/>
    </location>
</feature>
<dbReference type="InterPro" id="IPR001594">
    <property type="entry name" value="Palmitoyltrfase_DHHC"/>
</dbReference>
<comment type="domain">
    <text evidence="7">The DHHC domain is required for palmitoyltransferase activity.</text>
</comment>